<evidence type="ECO:0000313" key="3">
    <source>
        <dbReference type="EMBL" id="CAG5047159.1"/>
    </source>
</evidence>
<keyword evidence="1" id="KW-0175">Coiled coil</keyword>
<organism evidence="3 4">
    <name type="scientific">Parnassius apollo</name>
    <name type="common">Apollo butterfly</name>
    <name type="synonym">Papilio apollo</name>
    <dbReference type="NCBI Taxonomy" id="110799"/>
    <lineage>
        <taxon>Eukaryota</taxon>
        <taxon>Metazoa</taxon>
        <taxon>Ecdysozoa</taxon>
        <taxon>Arthropoda</taxon>
        <taxon>Hexapoda</taxon>
        <taxon>Insecta</taxon>
        <taxon>Pterygota</taxon>
        <taxon>Neoptera</taxon>
        <taxon>Endopterygota</taxon>
        <taxon>Lepidoptera</taxon>
        <taxon>Glossata</taxon>
        <taxon>Ditrysia</taxon>
        <taxon>Papilionoidea</taxon>
        <taxon>Papilionidae</taxon>
        <taxon>Parnassiinae</taxon>
        <taxon>Parnassini</taxon>
        <taxon>Parnassius</taxon>
        <taxon>Parnassius</taxon>
    </lineage>
</organism>
<reference evidence="3" key="1">
    <citation type="submission" date="2021-04" db="EMBL/GenBank/DDBJ databases">
        <authorList>
            <person name="Tunstrom K."/>
        </authorList>
    </citation>
    <scope>NUCLEOTIDE SEQUENCE</scope>
</reference>
<feature type="coiled-coil region" evidence="1">
    <location>
        <begin position="91"/>
        <end position="146"/>
    </location>
</feature>
<dbReference type="EMBL" id="CAJQZP010001449">
    <property type="protein sequence ID" value="CAG5047159.1"/>
    <property type="molecule type" value="Genomic_DNA"/>
</dbReference>
<gene>
    <name evidence="3" type="ORF">PAPOLLO_LOCUS23794</name>
</gene>
<feature type="compositionally biased region" description="Basic and acidic residues" evidence="2">
    <location>
        <begin position="1"/>
        <end position="35"/>
    </location>
</feature>
<evidence type="ECO:0000256" key="1">
    <source>
        <dbReference type="SAM" id="Coils"/>
    </source>
</evidence>
<comment type="caution">
    <text evidence="3">The sequence shown here is derived from an EMBL/GenBank/DDBJ whole genome shotgun (WGS) entry which is preliminary data.</text>
</comment>
<keyword evidence="4" id="KW-1185">Reference proteome</keyword>
<name>A0A8S3XXT7_PARAO</name>
<protein>
    <submittedName>
        <fullName evidence="3">(apollo) hypothetical protein</fullName>
    </submittedName>
</protein>
<sequence>MPLTPKERQKLYRERLKEVNPEKFKLQQKQNAERTKRNRKRIAEYPLSDQEIIRKQWRERKKKSKKEPKPEVVPLERQILTQKRNYNRRVIYRLKNENTKLEEELKKYKKSLKKIRQRLNRSMEKNKKLLEIIEEKNQMIRSFEDRSSPIAKKDKALEQMTPVSKTCAYIDQNLPSIRPEERESVKKVLLEHNVIVGTIKDSYKSKNTQEKRLIKDFFYQK</sequence>
<feature type="region of interest" description="Disordered" evidence="2">
    <location>
        <begin position="1"/>
        <end position="47"/>
    </location>
</feature>
<dbReference type="Proteomes" id="UP000691718">
    <property type="component" value="Unassembled WGS sequence"/>
</dbReference>
<dbReference type="OrthoDB" id="6375801at2759"/>
<proteinExistence type="predicted"/>
<accession>A0A8S3XXT7</accession>
<evidence type="ECO:0000313" key="4">
    <source>
        <dbReference type="Proteomes" id="UP000691718"/>
    </source>
</evidence>
<evidence type="ECO:0000256" key="2">
    <source>
        <dbReference type="SAM" id="MobiDB-lite"/>
    </source>
</evidence>
<dbReference type="AlphaFoldDB" id="A0A8S3XXT7"/>